<gene>
    <name evidence="1" type="ORF">PS2_018</name>
</gene>
<evidence type="ECO:0000313" key="1">
    <source>
        <dbReference type="EMBL" id="AHY25269.1"/>
    </source>
</evidence>
<protein>
    <submittedName>
        <fullName evidence="1">Uncharacterized protein</fullName>
    </submittedName>
</protein>
<dbReference type="Proteomes" id="UP000024445">
    <property type="component" value="Segment"/>
</dbReference>
<reference evidence="1 2" key="1">
    <citation type="submission" date="2014-01" db="EMBL/GenBank/DDBJ databases">
        <authorList>
            <person name="Zhang G."/>
            <person name="Jin J."/>
            <person name="Li Z.J."/>
            <person name="Wang S.W."/>
            <person name="Chen S.J."/>
            <person name="Wang S.M."/>
            <person name="Wang X.T."/>
            <person name="Li Y.H."/>
            <person name="Wang J."/>
            <person name="Yang C.K."/>
            <person name="Wang L."/>
        </authorList>
    </citation>
    <scope>NUCLEOTIDE SEQUENCE [LARGE SCALE GENOMIC DNA]</scope>
</reference>
<dbReference type="Pfam" id="PF25693">
    <property type="entry name" value="Phage_Y01A"/>
    <property type="match status" value="1"/>
</dbReference>
<sequence>MNLYTVAWHDVDGFWMPCVDKDGQILAAESKNDAEKLLQSHKEYLQTTLSGKLVQRLVVPKKLFGPKYTEEVHHVWTGNIAEIRRRELRTATLKKAKLAI</sequence>
<proteinExistence type="predicted"/>
<accession>A0A023W4L9</accession>
<dbReference type="KEGG" id="vg:19484907"/>
<keyword evidence="2" id="KW-1185">Reference proteome</keyword>
<dbReference type="EMBL" id="KJ025957">
    <property type="protein sequence ID" value="AHY25269.1"/>
    <property type="molecule type" value="Genomic_DNA"/>
</dbReference>
<evidence type="ECO:0000313" key="2">
    <source>
        <dbReference type="Proteomes" id="UP000024445"/>
    </source>
</evidence>
<dbReference type="RefSeq" id="YP_009030065.1">
    <property type="nucleotide sequence ID" value="NC_024121.1"/>
</dbReference>
<dbReference type="GeneID" id="19484907"/>
<dbReference type="InterPro" id="IPR058010">
    <property type="entry name" value="Y01A"/>
</dbReference>
<name>A0A023W4L9_9CAUD</name>
<organism evidence="1 2">
    <name type="scientific">Serratia phage PS2</name>
    <dbReference type="NCBI Taxonomy" id="1481112"/>
    <lineage>
        <taxon>Viruses</taxon>
        <taxon>Duplodnaviria</taxon>
        <taxon>Heunggongvirae</taxon>
        <taxon>Uroviricota</taxon>
        <taxon>Caudoviricetes</taxon>
        <taxon>Muldoonvirus</taxon>
        <taxon>Muldoonvirus PS2</taxon>
    </lineage>
</organism>